<feature type="transmembrane region" description="Helical" evidence="2">
    <location>
        <begin position="54"/>
        <end position="73"/>
    </location>
</feature>
<accession>A0A5C5ZEX7</accession>
<evidence type="ECO:0000313" key="4">
    <source>
        <dbReference type="Proteomes" id="UP000318478"/>
    </source>
</evidence>
<evidence type="ECO:0000313" key="3">
    <source>
        <dbReference type="EMBL" id="TWT85597.1"/>
    </source>
</evidence>
<gene>
    <name evidence="3" type="ORF">Pla123a_04040</name>
</gene>
<feature type="transmembrane region" description="Helical" evidence="2">
    <location>
        <begin position="106"/>
        <end position="125"/>
    </location>
</feature>
<dbReference type="EMBL" id="SJPO01000001">
    <property type="protein sequence ID" value="TWT85597.1"/>
    <property type="molecule type" value="Genomic_DNA"/>
</dbReference>
<evidence type="ECO:0000256" key="2">
    <source>
        <dbReference type="SAM" id="Phobius"/>
    </source>
</evidence>
<protein>
    <submittedName>
        <fullName evidence="3">Uncharacterized protein</fullName>
    </submittedName>
</protein>
<dbReference type="AlphaFoldDB" id="A0A5C5ZEX7"/>
<sequence>MDETDDNAEESASTPGETGWRPAVWGPLALLAAHGLFGFLFNPIAGDGPDSEEVGGLLIGVLLSQPMVCAWWAAWTQASWVLRAPTGTAACIFLLLMSSLREWDAMIAVLFAVIAFTFWGLFAVLRWKTGWRLVRISTAGLQTPATSVAQFGLRFLIGWTTIVAALCALAKAVAFTTDHLSRGVEAVTLPIVFTLLVLPTPVLVHLILADRFNTRPLAVFALVVGACVLGATFIATSLGPMPAWGELLWIFSWFNSGAIIGGAVSAVALRWSGYRMICTGP</sequence>
<keyword evidence="2" id="KW-0812">Transmembrane</keyword>
<dbReference type="Proteomes" id="UP000318478">
    <property type="component" value="Unassembled WGS sequence"/>
</dbReference>
<feature type="transmembrane region" description="Helical" evidence="2">
    <location>
        <begin position="23"/>
        <end position="42"/>
    </location>
</feature>
<feature type="transmembrane region" description="Helical" evidence="2">
    <location>
        <begin position="247"/>
        <end position="269"/>
    </location>
</feature>
<proteinExistence type="predicted"/>
<evidence type="ECO:0000256" key="1">
    <source>
        <dbReference type="SAM" id="MobiDB-lite"/>
    </source>
</evidence>
<comment type="caution">
    <text evidence="3">The sequence shown here is derived from an EMBL/GenBank/DDBJ whole genome shotgun (WGS) entry which is preliminary data.</text>
</comment>
<reference evidence="3 4" key="1">
    <citation type="submission" date="2019-02" db="EMBL/GenBank/DDBJ databases">
        <title>Deep-cultivation of Planctomycetes and their phenomic and genomic characterization uncovers novel biology.</title>
        <authorList>
            <person name="Wiegand S."/>
            <person name="Jogler M."/>
            <person name="Boedeker C."/>
            <person name="Pinto D."/>
            <person name="Vollmers J."/>
            <person name="Rivas-Marin E."/>
            <person name="Kohn T."/>
            <person name="Peeters S.H."/>
            <person name="Heuer A."/>
            <person name="Rast P."/>
            <person name="Oberbeckmann S."/>
            <person name="Bunk B."/>
            <person name="Jeske O."/>
            <person name="Meyerdierks A."/>
            <person name="Storesund J.E."/>
            <person name="Kallscheuer N."/>
            <person name="Luecker S."/>
            <person name="Lage O.M."/>
            <person name="Pohl T."/>
            <person name="Merkel B.J."/>
            <person name="Hornburger P."/>
            <person name="Mueller R.-W."/>
            <person name="Bruemmer F."/>
            <person name="Labrenz M."/>
            <person name="Spormann A.M."/>
            <person name="Op Den Camp H."/>
            <person name="Overmann J."/>
            <person name="Amann R."/>
            <person name="Jetten M.S.M."/>
            <person name="Mascher T."/>
            <person name="Medema M.H."/>
            <person name="Devos D.P."/>
            <person name="Kaster A.-K."/>
            <person name="Ovreas L."/>
            <person name="Rohde M."/>
            <person name="Galperin M.Y."/>
            <person name="Jogler C."/>
        </authorList>
    </citation>
    <scope>NUCLEOTIDE SEQUENCE [LARGE SCALE GENOMIC DNA]</scope>
    <source>
        <strain evidence="3 4">Pla123a</strain>
    </source>
</reference>
<feature type="region of interest" description="Disordered" evidence="1">
    <location>
        <begin position="1"/>
        <end position="20"/>
    </location>
</feature>
<organism evidence="3 4">
    <name type="scientific">Posidoniimonas polymericola</name>
    <dbReference type="NCBI Taxonomy" id="2528002"/>
    <lineage>
        <taxon>Bacteria</taxon>
        <taxon>Pseudomonadati</taxon>
        <taxon>Planctomycetota</taxon>
        <taxon>Planctomycetia</taxon>
        <taxon>Pirellulales</taxon>
        <taxon>Lacipirellulaceae</taxon>
        <taxon>Posidoniimonas</taxon>
    </lineage>
</organism>
<feature type="transmembrane region" description="Helical" evidence="2">
    <location>
        <begin position="155"/>
        <end position="175"/>
    </location>
</feature>
<feature type="transmembrane region" description="Helical" evidence="2">
    <location>
        <begin position="216"/>
        <end position="235"/>
    </location>
</feature>
<keyword evidence="2" id="KW-0472">Membrane</keyword>
<feature type="transmembrane region" description="Helical" evidence="2">
    <location>
        <begin position="187"/>
        <end position="209"/>
    </location>
</feature>
<keyword evidence="4" id="KW-1185">Reference proteome</keyword>
<dbReference type="RefSeq" id="WP_146583854.1">
    <property type="nucleotide sequence ID" value="NZ_SJPO01000001.1"/>
</dbReference>
<keyword evidence="2" id="KW-1133">Transmembrane helix</keyword>
<name>A0A5C5ZEX7_9BACT</name>